<dbReference type="EMBL" id="OUUW01000015">
    <property type="protein sequence ID" value="SPP88536.1"/>
    <property type="molecule type" value="Genomic_DNA"/>
</dbReference>
<feature type="compositionally biased region" description="Low complexity" evidence="1">
    <location>
        <begin position="93"/>
        <end position="110"/>
    </location>
</feature>
<evidence type="ECO:0000256" key="1">
    <source>
        <dbReference type="SAM" id="MobiDB-lite"/>
    </source>
</evidence>
<sequence>MPKKRRNINWKRAQVIQLLKLFQQRRILYDPKEEDYRNKGRRSLELAKSVRVLRQAMPKLSEKAVENKFGSQSAGPTVALLSQQGRVLSHTTSNAGKASAGVGAGQSSSDSSEDSDADESVFIKQEPIFDQSTIIREFLAGLGLDSFESILKNPLSD</sequence>
<feature type="region of interest" description="Disordered" evidence="1">
    <location>
        <begin position="90"/>
        <end position="124"/>
    </location>
</feature>
<evidence type="ECO:0000313" key="3">
    <source>
        <dbReference type="Proteomes" id="UP000268350"/>
    </source>
</evidence>
<proteinExistence type="predicted"/>
<dbReference type="OrthoDB" id="10051975at2759"/>
<reference evidence="3" key="1">
    <citation type="submission" date="2018-01" db="EMBL/GenBank/DDBJ databases">
        <authorList>
            <person name="Alioto T."/>
            <person name="Alioto T."/>
        </authorList>
    </citation>
    <scope>NUCLEOTIDE SEQUENCE [LARGE SCALE GENOMIC DNA]</scope>
</reference>
<name>A0A3B0KRL3_DROGU</name>
<dbReference type="AlphaFoldDB" id="A0A3B0KRL3"/>
<evidence type="ECO:0000313" key="2">
    <source>
        <dbReference type="EMBL" id="SPP88536.1"/>
    </source>
</evidence>
<protein>
    <recommendedName>
        <fullName evidence="4">MADF domain-containing protein</fullName>
    </recommendedName>
</protein>
<gene>
    <name evidence="2" type="ORF">DGUA_6G018767</name>
</gene>
<evidence type="ECO:0008006" key="4">
    <source>
        <dbReference type="Google" id="ProtNLM"/>
    </source>
</evidence>
<accession>A0A3B0KRL3</accession>
<organism evidence="2 3">
    <name type="scientific">Drosophila guanche</name>
    <name type="common">Fruit fly</name>
    <dbReference type="NCBI Taxonomy" id="7266"/>
    <lineage>
        <taxon>Eukaryota</taxon>
        <taxon>Metazoa</taxon>
        <taxon>Ecdysozoa</taxon>
        <taxon>Arthropoda</taxon>
        <taxon>Hexapoda</taxon>
        <taxon>Insecta</taxon>
        <taxon>Pterygota</taxon>
        <taxon>Neoptera</taxon>
        <taxon>Endopterygota</taxon>
        <taxon>Diptera</taxon>
        <taxon>Brachycera</taxon>
        <taxon>Muscomorpha</taxon>
        <taxon>Ephydroidea</taxon>
        <taxon>Drosophilidae</taxon>
        <taxon>Drosophila</taxon>
        <taxon>Sophophora</taxon>
    </lineage>
</organism>
<keyword evidence="3" id="KW-1185">Reference proteome</keyword>
<dbReference type="Proteomes" id="UP000268350">
    <property type="component" value="Unassembled WGS sequence"/>
</dbReference>